<organism evidence="3">
    <name type="scientific">Timema californicum</name>
    <name type="common">California timema</name>
    <name type="synonym">Walking stick</name>
    <dbReference type="NCBI Taxonomy" id="61474"/>
    <lineage>
        <taxon>Eukaryota</taxon>
        <taxon>Metazoa</taxon>
        <taxon>Ecdysozoa</taxon>
        <taxon>Arthropoda</taxon>
        <taxon>Hexapoda</taxon>
        <taxon>Insecta</taxon>
        <taxon>Pterygota</taxon>
        <taxon>Neoptera</taxon>
        <taxon>Polyneoptera</taxon>
        <taxon>Phasmatodea</taxon>
        <taxon>Timematodea</taxon>
        <taxon>Timematoidea</taxon>
        <taxon>Timematidae</taxon>
        <taxon>Timema</taxon>
    </lineage>
</organism>
<keyword evidence="1" id="KW-0472">Membrane</keyword>
<evidence type="ECO:0000259" key="2">
    <source>
        <dbReference type="SMART" id="SM00703"/>
    </source>
</evidence>
<dbReference type="Pfam" id="PF20146">
    <property type="entry name" value="NRF"/>
    <property type="match status" value="1"/>
</dbReference>
<feature type="transmembrane region" description="Helical" evidence="1">
    <location>
        <begin position="605"/>
        <end position="626"/>
    </location>
</feature>
<feature type="transmembrane region" description="Helical" evidence="1">
    <location>
        <begin position="516"/>
        <end position="535"/>
    </location>
</feature>
<dbReference type="InterPro" id="IPR002656">
    <property type="entry name" value="Acyl_transf_3_dom"/>
</dbReference>
<gene>
    <name evidence="3" type="ORF">TCMB3V08_LOCUS5633</name>
</gene>
<feature type="transmembrane region" description="Helical" evidence="1">
    <location>
        <begin position="290"/>
        <end position="312"/>
    </location>
</feature>
<name>A0A7R9J5B6_TIMCA</name>
<proteinExistence type="predicted"/>
<protein>
    <submittedName>
        <fullName evidence="3">(California timema) hypothetical protein</fullName>
    </submittedName>
</protein>
<keyword evidence="1" id="KW-0812">Transmembrane</keyword>
<dbReference type="AlphaFoldDB" id="A0A7R9J5B6"/>
<dbReference type="InterPro" id="IPR006621">
    <property type="entry name" value="Nose-resist-to-fluoxetine_N"/>
</dbReference>
<feature type="domain" description="Nose resistant-to-fluoxetine protein N-terminal" evidence="2">
    <location>
        <begin position="116"/>
        <end position="275"/>
    </location>
</feature>
<feature type="transmembrane region" description="Helical" evidence="1">
    <location>
        <begin position="578"/>
        <end position="598"/>
    </location>
</feature>
<dbReference type="SMART" id="SM00703">
    <property type="entry name" value="NRF"/>
    <property type="match status" value="1"/>
</dbReference>
<keyword evidence="1" id="KW-1133">Transmembrane helix</keyword>
<feature type="transmembrane region" description="Helical" evidence="1">
    <location>
        <begin position="822"/>
        <end position="847"/>
    </location>
</feature>
<reference evidence="3" key="1">
    <citation type="submission" date="2020-11" db="EMBL/GenBank/DDBJ databases">
        <authorList>
            <person name="Tran Van P."/>
        </authorList>
    </citation>
    <scope>NUCLEOTIDE SEQUENCE</scope>
</reference>
<dbReference type="GO" id="GO:0016747">
    <property type="term" value="F:acyltransferase activity, transferring groups other than amino-acyl groups"/>
    <property type="evidence" value="ECO:0007669"/>
    <property type="project" value="InterPro"/>
</dbReference>
<feature type="transmembrane region" description="Helical" evidence="1">
    <location>
        <begin position="656"/>
        <end position="672"/>
    </location>
</feature>
<dbReference type="EMBL" id="OE181344">
    <property type="protein sequence ID" value="CAD7572989.1"/>
    <property type="molecule type" value="Genomic_DNA"/>
</dbReference>
<dbReference type="Pfam" id="PF01757">
    <property type="entry name" value="Acyl_transf_3"/>
    <property type="match status" value="1"/>
</dbReference>
<feature type="transmembrane region" description="Helical" evidence="1">
    <location>
        <begin position="727"/>
        <end position="748"/>
    </location>
</feature>
<dbReference type="PANTHER" id="PTHR11161">
    <property type="entry name" value="O-ACYLTRANSFERASE"/>
    <property type="match status" value="1"/>
</dbReference>
<dbReference type="InterPro" id="IPR052728">
    <property type="entry name" value="O2_lipid_transport_reg"/>
</dbReference>
<feature type="transmembrane region" description="Helical" evidence="1">
    <location>
        <begin position="684"/>
        <end position="707"/>
    </location>
</feature>
<sequence length="867" mass="97840">MRLLVLTVPGDIILVPQLPVHPTEIRTSISPSSEVELNTISALANYATEAVIQCGVIAGDNDNSSGTEKFTRSRKNVLLGSLPYDGVWDSGGYIEEGASVLGLPSFLEQVLSDIENVKCRNDTFLFLQELQNLSTWAVQMLDATSKMPSGLLFGNIKDLGNYDECLAVRASSEEENREDFRGQYCLVKLEVDSSQDSLNAHKIDQFLQTMTGGRKFLEDTDRKGLAYFPSFAKFEWSVCLPSTCSADDLQWTLNNVLRNVDHLLGLHVSAKANNNHCYVASSLRLQTRDFVIGAVAILFFLFLGLASAYELFSKWKQKNEMFTKEGSYSKLLIAFSIPNNVKKLLSLEAPPGTITCIDGIRFLTILWVIFTHKIFCLTLEPWTNKVFLMDSVKELLKMPLLNSMLDVDTFFLIGGVVRSYNLLRELDAHRFNYFISFFQRYLSSPDRDSNLDLPVLSSRAQHDKRINQLRHRGGYYATEAGSMLSHPQLRKCFMPLILLPVGRAPQVGNHCSIAKGLTPAYAAMIAVFATVYVYLGSGPGWHNGVEHQSEMCRENWLWNILYVNNYVDSNRKCMLQTWYLSADMHLFLFAPLLVYPLWKWPKLGKVVMVTAISVSVTIPLATIYIYNYPGVHYSSLHDDLLSDYAQYIYYPTHQRMSPYFVGLALGYILHGYRNTKKCTIPKWVSIFFWGLSLTTLAAVIFGPYEMIQFDHQYDVIESSIYGGVHRFAWAIAVGWIVLACSSGHGGLINKGLSARLFRPLSRLSYCIFLTHLGVLHYGVSRIKSARYMDDYSIYLAGWVVADQDIDEPLAALEEVHDFAGDVTVTVVLSVILYVTFESPFLAVTKILTDKINKIRQQENNNMIKPVV</sequence>
<evidence type="ECO:0000256" key="1">
    <source>
        <dbReference type="SAM" id="Phobius"/>
    </source>
</evidence>
<accession>A0A7R9J5B6</accession>
<feature type="transmembrane region" description="Helical" evidence="1">
    <location>
        <begin position="760"/>
        <end position="779"/>
    </location>
</feature>
<dbReference type="PANTHER" id="PTHR11161:SF0">
    <property type="entry name" value="O-ACYLTRANSFERASE LIKE PROTEIN"/>
    <property type="match status" value="1"/>
</dbReference>
<evidence type="ECO:0000313" key="3">
    <source>
        <dbReference type="EMBL" id="CAD7572989.1"/>
    </source>
</evidence>